<dbReference type="PROSITE" id="PS01186">
    <property type="entry name" value="EGF_2"/>
    <property type="match status" value="1"/>
</dbReference>
<keyword evidence="6" id="KW-1185">Reference proteome</keyword>
<dbReference type="OrthoDB" id="6102165at2759"/>
<reference evidence="5" key="1">
    <citation type="submission" date="2021-04" db="EMBL/GenBank/DDBJ databases">
        <authorList>
            <consortium name="Molecular Ecology Group"/>
        </authorList>
    </citation>
    <scope>NUCLEOTIDE SEQUENCE</scope>
</reference>
<comment type="caution">
    <text evidence="5">The sequence shown here is derived from an EMBL/GenBank/DDBJ whole genome shotgun (WGS) entry which is preliminary data.</text>
</comment>
<name>A0A8S3ZDL6_9EUPU</name>
<dbReference type="GO" id="GO:0007160">
    <property type="term" value="P:cell-matrix adhesion"/>
    <property type="evidence" value="ECO:0007669"/>
    <property type="project" value="InterPro"/>
</dbReference>
<dbReference type="GO" id="GO:0005509">
    <property type="term" value="F:calcium ion binding"/>
    <property type="evidence" value="ECO:0007669"/>
    <property type="project" value="InterPro"/>
</dbReference>
<dbReference type="InterPro" id="IPR000742">
    <property type="entry name" value="EGF"/>
</dbReference>
<dbReference type="InterPro" id="IPR001881">
    <property type="entry name" value="EGF-like_Ca-bd_dom"/>
</dbReference>
<evidence type="ECO:0000259" key="4">
    <source>
        <dbReference type="PROSITE" id="PS50026"/>
    </source>
</evidence>
<dbReference type="Pfam" id="PF07645">
    <property type="entry name" value="EGF_CA"/>
    <property type="match status" value="2"/>
</dbReference>
<gene>
    <name evidence="5" type="ORF">CUNI_LOCUS11826</name>
</gene>
<evidence type="ECO:0000256" key="2">
    <source>
        <dbReference type="ARBA" id="ARBA00023157"/>
    </source>
</evidence>
<dbReference type="PROSITE" id="PS50026">
    <property type="entry name" value="EGF_3"/>
    <property type="match status" value="1"/>
</dbReference>
<dbReference type="AlphaFoldDB" id="A0A8S3ZDL6"/>
<dbReference type="PANTHER" id="PTHR13802">
    <property type="entry name" value="MUCIN 4-RELATED"/>
    <property type="match status" value="1"/>
</dbReference>
<feature type="non-terminal residue" evidence="5">
    <location>
        <position position="1"/>
    </location>
</feature>
<proteinExistence type="predicted"/>
<evidence type="ECO:0000256" key="1">
    <source>
        <dbReference type="ARBA" id="ARBA00022536"/>
    </source>
</evidence>
<comment type="caution">
    <text evidence="3">Lacks conserved residue(s) required for the propagation of feature annotation.</text>
</comment>
<dbReference type="PANTHER" id="PTHR13802:SF52">
    <property type="entry name" value="MUCIN-4"/>
    <property type="match status" value="1"/>
</dbReference>
<keyword evidence="1 3" id="KW-0245">EGF-like domain</keyword>
<dbReference type="SUPFAM" id="SSF57196">
    <property type="entry name" value="EGF/Laminin"/>
    <property type="match status" value="1"/>
</dbReference>
<sequence>VHECLNATICGNGICIELLGSYGCVCLHGWTGDDCQTDVNECTESTACPEYHHCNNTAGGHDCLCDDLLEYIDHSCKKTVLWPDFKSGSEFTSQTFYDVKTAIPFPYFESASRELFVYRYGYVAFGGNILSSNAPHVPSQWPFSTKLFGVYWADIAATDNSNNPSNFYFSLDEGRLRNVTYSSSLIEYVKGTIKNPDFEPLSVVAATWVNAVPKPANDFPKDKATFQVILATDGHVTYAVTGYRTVWENTNVYNRPLVQTVHSLTNGVQSVETQPESGTGPVVVKLVAEDKYSDPRSYECVQKTQDARARYTEDLRSLPPCPCYQAQAANDERFEVSSSSARCYHSAIPSPGNRLKQLCCFDDYGLLFNDTLPTPADDTEVGLEAARSECCTEVLGYVAGSAHRFPHPAVGNMFLPLLVGGSETHTL</sequence>
<dbReference type="Pfam" id="PF06119">
    <property type="entry name" value="NIDO"/>
    <property type="match status" value="1"/>
</dbReference>
<dbReference type="InterPro" id="IPR049883">
    <property type="entry name" value="NOTCH1_EGF-like"/>
</dbReference>
<dbReference type="InterPro" id="IPR003886">
    <property type="entry name" value="NIDO_dom"/>
</dbReference>
<dbReference type="PROSITE" id="PS00022">
    <property type="entry name" value="EGF_1"/>
    <property type="match status" value="1"/>
</dbReference>
<organism evidence="5 6">
    <name type="scientific">Candidula unifasciata</name>
    <dbReference type="NCBI Taxonomy" id="100452"/>
    <lineage>
        <taxon>Eukaryota</taxon>
        <taxon>Metazoa</taxon>
        <taxon>Spiralia</taxon>
        <taxon>Lophotrochozoa</taxon>
        <taxon>Mollusca</taxon>
        <taxon>Gastropoda</taxon>
        <taxon>Heterobranchia</taxon>
        <taxon>Euthyneura</taxon>
        <taxon>Panpulmonata</taxon>
        <taxon>Eupulmonata</taxon>
        <taxon>Stylommatophora</taxon>
        <taxon>Helicina</taxon>
        <taxon>Helicoidea</taxon>
        <taxon>Geomitridae</taxon>
        <taxon>Candidula</taxon>
    </lineage>
</organism>
<dbReference type="Proteomes" id="UP000678393">
    <property type="component" value="Unassembled WGS sequence"/>
</dbReference>
<evidence type="ECO:0000256" key="3">
    <source>
        <dbReference type="PROSITE-ProRule" id="PRU00076"/>
    </source>
</evidence>
<keyword evidence="2 3" id="KW-1015">Disulfide bond</keyword>
<dbReference type="SMART" id="SM00179">
    <property type="entry name" value="EGF_CA"/>
    <property type="match status" value="2"/>
</dbReference>
<dbReference type="SMART" id="SM00181">
    <property type="entry name" value="EGF"/>
    <property type="match status" value="2"/>
</dbReference>
<protein>
    <recommendedName>
        <fullName evidence="4">EGF-like domain-containing protein</fullName>
    </recommendedName>
</protein>
<dbReference type="InterPro" id="IPR051495">
    <property type="entry name" value="Epithelial_Barrier/Signaling"/>
</dbReference>
<evidence type="ECO:0000313" key="5">
    <source>
        <dbReference type="EMBL" id="CAG5126268.1"/>
    </source>
</evidence>
<evidence type="ECO:0000313" key="6">
    <source>
        <dbReference type="Proteomes" id="UP000678393"/>
    </source>
</evidence>
<dbReference type="EMBL" id="CAJHNH020002313">
    <property type="protein sequence ID" value="CAG5126268.1"/>
    <property type="molecule type" value="Genomic_DNA"/>
</dbReference>
<dbReference type="CDD" id="cd00054">
    <property type="entry name" value="EGF_CA"/>
    <property type="match status" value="2"/>
</dbReference>
<feature type="disulfide bond" evidence="3">
    <location>
        <begin position="26"/>
        <end position="35"/>
    </location>
</feature>
<dbReference type="Gene3D" id="2.10.25.10">
    <property type="entry name" value="Laminin"/>
    <property type="match status" value="1"/>
</dbReference>
<accession>A0A8S3ZDL6</accession>
<feature type="domain" description="EGF-like" evidence="4">
    <location>
        <begin position="1"/>
        <end position="36"/>
    </location>
</feature>